<evidence type="ECO:0000256" key="2">
    <source>
        <dbReference type="ARBA" id="ARBA00022679"/>
    </source>
</evidence>
<evidence type="ECO:0000256" key="5">
    <source>
        <dbReference type="ARBA" id="ARBA00023136"/>
    </source>
</evidence>
<dbReference type="PROSITE" id="PS50216">
    <property type="entry name" value="DHHC"/>
    <property type="match status" value="1"/>
</dbReference>
<feature type="signal peptide" evidence="12">
    <location>
        <begin position="1"/>
        <end position="15"/>
    </location>
</feature>
<keyword evidence="4 10" id="KW-1133">Transmembrane helix</keyword>
<dbReference type="Pfam" id="PF01529">
    <property type="entry name" value="DHHC"/>
    <property type="match status" value="1"/>
</dbReference>
<evidence type="ECO:0000256" key="12">
    <source>
        <dbReference type="SAM" id="SignalP"/>
    </source>
</evidence>
<feature type="transmembrane region" description="Helical" evidence="10">
    <location>
        <begin position="517"/>
        <end position="536"/>
    </location>
</feature>
<gene>
    <name evidence="14" type="ORF">I306_05793</name>
</gene>
<comment type="domain">
    <text evidence="10">The DHHC domain is required for palmitoyltransferase activity.</text>
</comment>
<dbReference type="Proteomes" id="UP000054272">
    <property type="component" value="Unassembled WGS sequence"/>
</dbReference>
<evidence type="ECO:0000256" key="6">
    <source>
        <dbReference type="ARBA" id="ARBA00023139"/>
    </source>
</evidence>
<evidence type="ECO:0000256" key="1">
    <source>
        <dbReference type="ARBA" id="ARBA00004141"/>
    </source>
</evidence>
<feature type="domain" description="Palmitoyltransferase DHHC" evidence="13">
    <location>
        <begin position="430"/>
        <end position="554"/>
    </location>
</feature>
<feature type="compositionally biased region" description="Polar residues" evidence="11">
    <location>
        <begin position="216"/>
        <end position="232"/>
    </location>
</feature>
<keyword evidence="2 10" id="KW-0808">Transferase</keyword>
<name>A0ABR5BNH8_9TREE</name>
<evidence type="ECO:0000256" key="4">
    <source>
        <dbReference type="ARBA" id="ARBA00022989"/>
    </source>
</evidence>
<feature type="transmembrane region" description="Helical" evidence="10">
    <location>
        <begin position="472"/>
        <end position="497"/>
    </location>
</feature>
<keyword evidence="15" id="KW-1185">Reference proteome</keyword>
<keyword evidence="5 10" id="KW-0472">Membrane</keyword>
<feature type="transmembrane region" description="Helical" evidence="10">
    <location>
        <begin position="367"/>
        <end position="390"/>
    </location>
</feature>
<dbReference type="EC" id="2.3.1.225" evidence="10"/>
<evidence type="ECO:0000256" key="7">
    <source>
        <dbReference type="ARBA" id="ARBA00023288"/>
    </source>
</evidence>
<evidence type="ECO:0000256" key="9">
    <source>
        <dbReference type="ARBA" id="ARBA00048048"/>
    </source>
</evidence>
<organism evidence="14 15">
    <name type="scientific">Cryptococcus gattii EJB2</name>
    <dbReference type="NCBI Taxonomy" id="1296103"/>
    <lineage>
        <taxon>Eukaryota</taxon>
        <taxon>Fungi</taxon>
        <taxon>Dikarya</taxon>
        <taxon>Basidiomycota</taxon>
        <taxon>Agaricomycotina</taxon>
        <taxon>Tremellomycetes</taxon>
        <taxon>Tremellales</taxon>
        <taxon>Cryptococcaceae</taxon>
        <taxon>Cryptococcus</taxon>
        <taxon>Cryptococcus gattii species complex</taxon>
    </lineage>
</organism>
<evidence type="ECO:0000313" key="15">
    <source>
        <dbReference type="Proteomes" id="UP000054272"/>
    </source>
</evidence>
<feature type="region of interest" description="Disordered" evidence="11">
    <location>
        <begin position="145"/>
        <end position="168"/>
    </location>
</feature>
<feature type="transmembrane region" description="Helical" evidence="10">
    <location>
        <begin position="336"/>
        <end position="355"/>
    </location>
</feature>
<proteinExistence type="inferred from homology"/>
<evidence type="ECO:0000256" key="10">
    <source>
        <dbReference type="RuleBase" id="RU079119"/>
    </source>
</evidence>
<evidence type="ECO:0000256" key="3">
    <source>
        <dbReference type="ARBA" id="ARBA00022692"/>
    </source>
</evidence>
<evidence type="ECO:0000256" key="8">
    <source>
        <dbReference type="ARBA" id="ARBA00023315"/>
    </source>
</evidence>
<feature type="chain" id="PRO_5046500025" description="Palmitoyltransferase" evidence="12">
    <location>
        <begin position="16"/>
        <end position="638"/>
    </location>
</feature>
<accession>A0ABR5BNH8</accession>
<protein>
    <recommendedName>
        <fullName evidence="10">Palmitoyltransferase</fullName>
        <ecNumber evidence="10">2.3.1.225</ecNumber>
    </recommendedName>
</protein>
<dbReference type="InterPro" id="IPR039859">
    <property type="entry name" value="PFA4/ZDH16/20/ERF2-like"/>
</dbReference>
<feature type="region of interest" description="Disordered" evidence="11">
    <location>
        <begin position="216"/>
        <end position="239"/>
    </location>
</feature>
<evidence type="ECO:0000256" key="11">
    <source>
        <dbReference type="SAM" id="MobiDB-lite"/>
    </source>
</evidence>
<dbReference type="PANTHER" id="PTHR22883:SF488">
    <property type="entry name" value="PALMITOYLTRANSFERASE"/>
    <property type="match status" value="1"/>
</dbReference>
<evidence type="ECO:0000313" key="14">
    <source>
        <dbReference type="EMBL" id="KIR77202.1"/>
    </source>
</evidence>
<feature type="region of interest" description="Disordered" evidence="11">
    <location>
        <begin position="25"/>
        <end position="73"/>
    </location>
</feature>
<comment type="subcellular location">
    <subcellularLocation>
        <location evidence="1">Membrane</location>
        <topology evidence="1">Multi-pass membrane protein</topology>
    </subcellularLocation>
</comment>
<reference evidence="14 15" key="1">
    <citation type="submission" date="2015-01" db="EMBL/GenBank/DDBJ databases">
        <title>The Genome Sequence of Cryptococcus gattii EJB2.</title>
        <authorList>
            <consortium name="The Broad Institute Genomics Platform"/>
            <person name="Cuomo C."/>
            <person name="Litvintseva A."/>
            <person name="Chen Y."/>
            <person name="Heitman J."/>
            <person name="Sun S."/>
            <person name="Springer D."/>
            <person name="Dromer F."/>
            <person name="Young S."/>
            <person name="Zeng Q."/>
            <person name="Gargeya S."/>
            <person name="Abouelleil A."/>
            <person name="Alvarado L."/>
            <person name="Chapman S.B."/>
            <person name="Gainer-Dewar J."/>
            <person name="Goldberg J."/>
            <person name="Griggs A."/>
            <person name="Gujja S."/>
            <person name="Hansen M."/>
            <person name="Howarth C."/>
            <person name="Imamovic A."/>
            <person name="Larimer J."/>
            <person name="Murphy C."/>
            <person name="Naylor J."/>
            <person name="Pearson M."/>
            <person name="Priest M."/>
            <person name="Roberts A."/>
            <person name="Saif S."/>
            <person name="Shea T."/>
            <person name="Sykes S."/>
            <person name="Wortman J."/>
            <person name="Nusbaum C."/>
            <person name="Birren B."/>
        </authorList>
    </citation>
    <scope>NUCLEOTIDE SEQUENCE [LARGE SCALE GENOMIC DNA]</scope>
    <source>
        <strain evidence="14 15">EJB2</strain>
    </source>
</reference>
<keyword evidence="12" id="KW-0732">Signal</keyword>
<evidence type="ECO:0000259" key="13">
    <source>
        <dbReference type="Pfam" id="PF01529"/>
    </source>
</evidence>
<keyword evidence="3 10" id="KW-0812">Transmembrane</keyword>
<comment type="catalytic activity">
    <reaction evidence="9 10">
        <text>L-cysteinyl-[protein] + hexadecanoyl-CoA = S-hexadecanoyl-L-cysteinyl-[protein] + CoA</text>
        <dbReference type="Rhea" id="RHEA:36683"/>
        <dbReference type="Rhea" id="RHEA-COMP:10131"/>
        <dbReference type="Rhea" id="RHEA-COMP:11032"/>
        <dbReference type="ChEBI" id="CHEBI:29950"/>
        <dbReference type="ChEBI" id="CHEBI:57287"/>
        <dbReference type="ChEBI" id="CHEBI:57379"/>
        <dbReference type="ChEBI" id="CHEBI:74151"/>
        <dbReference type="EC" id="2.3.1.225"/>
    </reaction>
</comment>
<comment type="similarity">
    <text evidence="10">Belongs to the DHHC palmitoyltransferase family.</text>
</comment>
<keyword evidence="6" id="KW-0564">Palmitate</keyword>
<dbReference type="InterPro" id="IPR001594">
    <property type="entry name" value="Palmitoyltrfase_DHHC"/>
</dbReference>
<feature type="compositionally biased region" description="Polar residues" evidence="11">
    <location>
        <begin position="25"/>
        <end position="44"/>
    </location>
</feature>
<keyword evidence="8 10" id="KW-0012">Acyltransferase</keyword>
<dbReference type="PANTHER" id="PTHR22883">
    <property type="entry name" value="ZINC FINGER DHHC DOMAIN CONTAINING PROTEIN"/>
    <property type="match status" value="1"/>
</dbReference>
<feature type="compositionally biased region" description="Low complexity" evidence="11">
    <location>
        <begin position="52"/>
        <end position="62"/>
    </location>
</feature>
<dbReference type="EMBL" id="KN848757">
    <property type="protein sequence ID" value="KIR77202.1"/>
    <property type="molecule type" value="Genomic_DNA"/>
</dbReference>
<sequence>MLLIAHIFIISPAVATLSTSLLESQPNTHSSPIKITSRESNAQALTPERGQSSKQATTSSQTHPQKVQPSVYHPTRQGLEAKRSVRNPILIYQLFPNPLHRFPGLCLLLHLKSSTPLPTHMESINPRNTAVAEKLEKGKARPLMRIGVSSGGSTSEAEISGNPEIEGNDAMQIRPSVEQYPAIDLPRSQVLLTNSLPAEERSPLHGMIAASKTGLTTVSSDARPSIAATATSREGWDRSLRHSLATASSPPRGAPMVLSSDNLVRREAEEKPSLTDFKRQSHFRTAFERIRHQNNSSKPNRQRKHISFENPLSTFILGGHVLIGGDTWYSMTLMLVLLLGISGVWLGTTGVWMWLHGTEYGLGKGGGIAATIVFVHLFGMTTSSFVVTAFRDPGIIPRKLDPDPPMAQVDEWWEAYPRELTVQNGRVSVKYCETCETYRPPRCSHCRLCGNCVDGIDHHCSYLHTCVGKRNYFSFIVLLITSSLSDIYIVIFSAIHFSLLCHHDDISFRRALSDSPGAAVSFLLGVLAIIPVLFLLQYHIRLLLFNITTIEQVSDNTRPHRQLTPIYQIRANTSKSLFALPKRPDNPFSGPSLVSNVLLASLARPQFPSWINASGWKQDDRRQINPALENWRFGRERA</sequence>
<keyword evidence="7" id="KW-0449">Lipoprotein</keyword>